<dbReference type="GO" id="GO:0016491">
    <property type="term" value="F:oxidoreductase activity"/>
    <property type="evidence" value="ECO:0007669"/>
    <property type="project" value="UniProtKB-KW"/>
</dbReference>
<dbReference type="Gene3D" id="2.20.25.90">
    <property type="entry name" value="ADC-like domains"/>
    <property type="match status" value="1"/>
</dbReference>
<dbReference type="Gene3D" id="3.30.2070.10">
    <property type="entry name" value="Formate dehydrogenase/DMSO reductase"/>
    <property type="match status" value="1"/>
</dbReference>
<dbReference type="PROSITE" id="PS00490">
    <property type="entry name" value="MOLYBDOPTERIN_PROK_2"/>
    <property type="match status" value="1"/>
</dbReference>
<dbReference type="GO" id="GO:0051539">
    <property type="term" value="F:4 iron, 4 sulfur cluster binding"/>
    <property type="evidence" value="ECO:0007669"/>
    <property type="project" value="UniProtKB-KW"/>
</dbReference>
<evidence type="ECO:0000313" key="13">
    <source>
        <dbReference type="Proteomes" id="UP000254000"/>
    </source>
</evidence>
<keyword evidence="10" id="KW-0411">Iron-sulfur</keyword>
<dbReference type="Pfam" id="PF00384">
    <property type="entry name" value="Molybdopterin"/>
    <property type="match status" value="1"/>
</dbReference>
<dbReference type="Pfam" id="PF04879">
    <property type="entry name" value="Molybdop_Fe4S4"/>
    <property type="match status" value="1"/>
</dbReference>
<comment type="similarity">
    <text evidence="3">Belongs to the prokaryotic molybdopterin-containing oxidoreductase family.</text>
</comment>
<dbReference type="Proteomes" id="UP000254000">
    <property type="component" value="Unassembled WGS sequence"/>
</dbReference>
<evidence type="ECO:0000313" key="12">
    <source>
        <dbReference type="EMBL" id="RDB67247.1"/>
    </source>
</evidence>
<dbReference type="PANTHER" id="PTHR43742:SF9">
    <property type="entry name" value="TETRATHIONATE REDUCTASE SUBUNIT A"/>
    <property type="match status" value="1"/>
</dbReference>
<dbReference type="EMBL" id="PPTS01000001">
    <property type="protein sequence ID" value="RDB67247.1"/>
    <property type="molecule type" value="Genomic_DNA"/>
</dbReference>
<evidence type="ECO:0000256" key="2">
    <source>
        <dbReference type="ARBA" id="ARBA00001966"/>
    </source>
</evidence>
<dbReference type="SUPFAM" id="SSF53706">
    <property type="entry name" value="Formate dehydrogenase/DMSO reductase, domains 1-3"/>
    <property type="match status" value="1"/>
</dbReference>
<dbReference type="InterPro" id="IPR050612">
    <property type="entry name" value="Prok_Mopterin_Oxidored"/>
</dbReference>
<evidence type="ECO:0000256" key="3">
    <source>
        <dbReference type="ARBA" id="ARBA00010312"/>
    </source>
</evidence>
<evidence type="ECO:0000256" key="1">
    <source>
        <dbReference type="ARBA" id="ARBA00001942"/>
    </source>
</evidence>
<comment type="cofactor">
    <cofactor evidence="2">
        <name>[4Fe-4S] cluster</name>
        <dbReference type="ChEBI" id="CHEBI:49883"/>
    </cofactor>
</comment>
<dbReference type="PROSITE" id="PS51669">
    <property type="entry name" value="4FE4S_MOW_BIS_MGD"/>
    <property type="match status" value="1"/>
</dbReference>
<dbReference type="Pfam" id="PF01568">
    <property type="entry name" value="Molydop_binding"/>
    <property type="match status" value="1"/>
</dbReference>
<dbReference type="AlphaFoldDB" id="A0A369M8K5"/>
<evidence type="ECO:0000256" key="9">
    <source>
        <dbReference type="ARBA" id="ARBA00023004"/>
    </source>
</evidence>
<evidence type="ECO:0000256" key="10">
    <source>
        <dbReference type="ARBA" id="ARBA00023014"/>
    </source>
</evidence>
<comment type="caution">
    <text evidence="12">The sequence shown here is derived from an EMBL/GenBank/DDBJ whole genome shotgun (WGS) entry which is preliminary data.</text>
</comment>
<proteinExistence type="inferred from homology"/>
<dbReference type="SMART" id="SM00926">
    <property type="entry name" value="Molybdop_Fe4S4"/>
    <property type="match status" value="1"/>
</dbReference>
<evidence type="ECO:0000256" key="5">
    <source>
        <dbReference type="ARBA" id="ARBA00022505"/>
    </source>
</evidence>
<dbReference type="GO" id="GO:0046872">
    <property type="term" value="F:metal ion binding"/>
    <property type="evidence" value="ECO:0007669"/>
    <property type="project" value="UniProtKB-KW"/>
</dbReference>
<organism evidence="12 13">
    <name type="scientific">Gordonibacter pamelaeae</name>
    <dbReference type="NCBI Taxonomy" id="471189"/>
    <lineage>
        <taxon>Bacteria</taxon>
        <taxon>Bacillati</taxon>
        <taxon>Actinomycetota</taxon>
        <taxon>Coriobacteriia</taxon>
        <taxon>Eggerthellales</taxon>
        <taxon>Eggerthellaceae</taxon>
        <taxon>Gordonibacter</taxon>
    </lineage>
</organism>
<evidence type="ECO:0000256" key="4">
    <source>
        <dbReference type="ARBA" id="ARBA00022485"/>
    </source>
</evidence>
<dbReference type="GeneID" id="78358501"/>
<name>A0A369M8K5_9ACTN</name>
<keyword evidence="8" id="KW-0560">Oxidoreductase</keyword>
<dbReference type="OrthoDB" id="7376058at2"/>
<dbReference type="PANTHER" id="PTHR43742">
    <property type="entry name" value="TRIMETHYLAMINE-N-OXIDE REDUCTASE"/>
    <property type="match status" value="1"/>
</dbReference>
<reference evidence="12 13" key="1">
    <citation type="journal article" date="2018" name="Elife">
        <title>Discovery and characterization of a prevalent human gut bacterial enzyme sufficient for the inactivation of a family of plant toxins.</title>
        <authorList>
            <person name="Koppel N."/>
            <person name="Bisanz J.E."/>
            <person name="Pandelia M.E."/>
            <person name="Turnbaugh P.J."/>
            <person name="Balskus E.P."/>
        </authorList>
    </citation>
    <scope>NUCLEOTIDE SEQUENCE [LARGE SCALE GENOMIC DNA]</scope>
    <source>
        <strain evidence="12 13">3C</strain>
    </source>
</reference>
<keyword evidence="13" id="KW-1185">Reference proteome</keyword>
<dbReference type="InterPro" id="IPR006311">
    <property type="entry name" value="TAT_signal"/>
</dbReference>
<evidence type="ECO:0000256" key="6">
    <source>
        <dbReference type="ARBA" id="ARBA00022723"/>
    </source>
</evidence>
<evidence type="ECO:0000259" key="11">
    <source>
        <dbReference type="PROSITE" id="PS51669"/>
    </source>
</evidence>
<keyword evidence="9" id="KW-0408">Iron</keyword>
<keyword evidence="4" id="KW-0004">4Fe-4S</keyword>
<dbReference type="PROSITE" id="PS51318">
    <property type="entry name" value="TAT"/>
    <property type="match status" value="1"/>
</dbReference>
<protein>
    <submittedName>
        <fullName evidence="12">Molybdopterin oxidoreductase</fullName>
    </submittedName>
</protein>
<dbReference type="InterPro" id="IPR006655">
    <property type="entry name" value="Mopterin_OxRdtase_prok_CS"/>
</dbReference>
<dbReference type="InterPro" id="IPR006656">
    <property type="entry name" value="Mopterin_OxRdtase"/>
</dbReference>
<dbReference type="InterPro" id="IPR006963">
    <property type="entry name" value="Mopterin_OxRdtase_4Fe-4S_dom"/>
</dbReference>
<comment type="cofactor">
    <cofactor evidence="1">
        <name>Mo-bis(molybdopterin guanine dinucleotide)</name>
        <dbReference type="ChEBI" id="CHEBI:60539"/>
    </cofactor>
</comment>
<dbReference type="InterPro" id="IPR027467">
    <property type="entry name" value="MopterinOxRdtase_cofactor_BS"/>
</dbReference>
<feature type="domain" description="4Fe-4S Mo/W bis-MGD-type" evidence="11">
    <location>
        <begin position="47"/>
        <end position="103"/>
    </location>
</feature>
<dbReference type="PROSITE" id="PS00551">
    <property type="entry name" value="MOLYBDOPTERIN_PROK_1"/>
    <property type="match status" value="1"/>
</dbReference>
<evidence type="ECO:0000256" key="8">
    <source>
        <dbReference type="ARBA" id="ARBA00023002"/>
    </source>
</evidence>
<keyword evidence="7" id="KW-0732">Signal</keyword>
<dbReference type="SUPFAM" id="SSF50692">
    <property type="entry name" value="ADC-like"/>
    <property type="match status" value="1"/>
</dbReference>
<keyword evidence="6" id="KW-0479">Metal-binding</keyword>
<accession>A0A369M8K5</accession>
<dbReference type="GO" id="GO:0043546">
    <property type="term" value="F:molybdopterin cofactor binding"/>
    <property type="evidence" value="ECO:0007669"/>
    <property type="project" value="InterPro"/>
</dbReference>
<dbReference type="Gene3D" id="2.40.40.20">
    <property type="match status" value="1"/>
</dbReference>
<dbReference type="InterPro" id="IPR009010">
    <property type="entry name" value="Asp_de-COase-like_dom_sf"/>
</dbReference>
<dbReference type="Gene3D" id="3.40.50.740">
    <property type="match status" value="1"/>
</dbReference>
<keyword evidence="5" id="KW-0500">Molybdenum</keyword>
<dbReference type="Gene3D" id="3.40.228.10">
    <property type="entry name" value="Dimethylsulfoxide Reductase, domain 2"/>
    <property type="match status" value="1"/>
</dbReference>
<evidence type="ECO:0000256" key="7">
    <source>
        <dbReference type="ARBA" id="ARBA00022729"/>
    </source>
</evidence>
<sequence>MSENAITRRSFLAGSAGAVALTAAAGYMGFDAWEQAHADDASGGGETKTVHTLCNACSSKCGYTAYVVNGRLTKLIGDTDHPYSKGKLCARGYGYSQIAYSEDRLTDPLKKNGQGKFEAISWDQAYSEIAEKVRAIIDADGPQALAMVQDPRPSGKYYTKRFMNALGSANVYTHGAACNLSKESGMTQAIGTGSYSSDVANSKMTMFIGRNYADAIRPSSVVALQKAHEKGAHIVLVDPRCNNSRVFADEWVPINPGTDLALVLAMSNVLVTHGRYDKEFVAANTVGFDEWAKELAEYPPEWAEGVTGIPADTIARLAMEFAEAAPAASIEPSWRGAFGCSYENSGETARAICLFNTLLGCWNQKGGALFTPSVSAGKLSDERFADPKKPEGKQVGAAEYPLALSSMGTNLAAAQAAEDGTVKGMFFYNSNMAAGYSNTAKLAELLGKLDLMVVVDVQMSETAMLADYVLPDTSYLERLELPEFIGGKVPAVALRDQVIDVVHPNTRPVDRIFSELAEACGVGEYFRFGVDELADAQLQTVGLSLDALKQTGTAHFLEKEFAYGTAPKFKTPTEKVQFTSEACEKAGLSAAPVWVEPAVMPMGDELRLIGGKQAIHSHTQTANIEDLMQITKDYDLTRVWINADVARRLGIEDGDEVEVSNTQHTGRVRAKVTQRMNPTALYMPSHYGCSSPDQHTAYEVGLRQMDFVPFHLEPAYGGACTQEAVVTVKKVGA</sequence>
<dbReference type="InterPro" id="IPR006657">
    <property type="entry name" value="MoPterin_dinucl-bd_dom"/>
</dbReference>
<dbReference type="RefSeq" id="WP_114568224.1">
    <property type="nucleotide sequence ID" value="NZ_CABMMS010000001.1"/>
</dbReference>
<gene>
    <name evidence="12" type="ORF">C1877_02075</name>
</gene>